<dbReference type="Proteomes" id="UP000196587">
    <property type="component" value="Unassembled WGS sequence"/>
</dbReference>
<dbReference type="Gene3D" id="1.25.40.900">
    <property type="match status" value="2"/>
</dbReference>
<feature type="domain" description="RagB/SusD" evidence="7">
    <location>
        <begin position="343"/>
        <end position="579"/>
    </location>
</feature>
<keyword evidence="5" id="KW-0998">Cell outer membrane</keyword>
<dbReference type="Pfam" id="PF07980">
    <property type="entry name" value="SusD_RagB"/>
    <property type="match status" value="1"/>
</dbReference>
<organism evidence="9 10">
    <name type="scientific">Bacteroides clarus</name>
    <dbReference type="NCBI Taxonomy" id="626929"/>
    <lineage>
        <taxon>Bacteria</taxon>
        <taxon>Pseudomonadati</taxon>
        <taxon>Bacteroidota</taxon>
        <taxon>Bacteroidia</taxon>
        <taxon>Bacteroidales</taxon>
        <taxon>Bacteroidaceae</taxon>
        <taxon>Bacteroides</taxon>
    </lineage>
</organism>
<dbReference type="RefSeq" id="WP_087412895.1">
    <property type="nucleotide sequence ID" value="NZ_CALIXP010000071.1"/>
</dbReference>
<evidence type="ECO:0000256" key="3">
    <source>
        <dbReference type="ARBA" id="ARBA00022729"/>
    </source>
</evidence>
<reference evidence="10" key="1">
    <citation type="submission" date="2017-04" db="EMBL/GenBank/DDBJ databases">
        <title>Function of individual gut microbiota members based on whole genome sequencing of pure cultures obtained from chicken caecum.</title>
        <authorList>
            <person name="Medvecky M."/>
            <person name="Cejkova D."/>
            <person name="Polansky O."/>
            <person name="Karasova D."/>
            <person name="Kubasova T."/>
            <person name="Cizek A."/>
            <person name="Rychlik I."/>
        </authorList>
    </citation>
    <scope>NUCLEOTIDE SEQUENCE [LARGE SCALE GENOMIC DNA]</scope>
    <source>
        <strain evidence="10">An189</strain>
    </source>
</reference>
<proteinExistence type="inferred from homology"/>
<evidence type="ECO:0000259" key="8">
    <source>
        <dbReference type="Pfam" id="PF14322"/>
    </source>
</evidence>
<evidence type="ECO:0000256" key="6">
    <source>
        <dbReference type="SAM" id="SignalP"/>
    </source>
</evidence>
<dbReference type="EMBL" id="NFKE01000007">
    <property type="protein sequence ID" value="OUP33657.1"/>
    <property type="molecule type" value="Genomic_DNA"/>
</dbReference>
<comment type="similarity">
    <text evidence="2">Belongs to the SusD family.</text>
</comment>
<keyword evidence="3 6" id="KW-0732">Signal</keyword>
<name>A0A1Y4JME9_9BACE</name>
<evidence type="ECO:0000313" key="10">
    <source>
        <dbReference type="Proteomes" id="UP000196587"/>
    </source>
</evidence>
<dbReference type="InterPro" id="IPR011990">
    <property type="entry name" value="TPR-like_helical_dom_sf"/>
</dbReference>
<dbReference type="Gene3D" id="1.25.40.890">
    <property type="match status" value="2"/>
</dbReference>
<evidence type="ECO:0000256" key="5">
    <source>
        <dbReference type="ARBA" id="ARBA00023237"/>
    </source>
</evidence>
<accession>A0A1Y4JME9</accession>
<dbReference type="CDD" id="cd08977">
    <property type="entry name" value="SusD"/>
    <property type="match status" value="1"/>
</dbReference>
<sequence length="579" mass="66290">MKKFIYYIGFLALCLLPAACSLEEESSTEVEKNKYMNDAKEAQDVLLGVYRTTVEDGMYGYHLSIYFSMGTDISQVEGSTTENFRILPTNAYYASQAEVQTTWASLYSGIYNANDFLERVSVKMESYNETDKNLATIYIAEARALRALYYFELVRRWGHIPLMTNTAMSHQHPSTLIQADPVDVYKFIEEDLLYACDILPYATDDHYRSSNDYRFSKGAALGLLAKVYATWAGYPLRDESKWEAAAKTARILVESGKHDLLNDYEQLWKNTCNGIWDPTESLIEISFYSPTYSGGSDPVGRIGKWNGVKTTTQAGKSGSTAANVQVVHSFVLDWRRAVGVDVDNRISPDRRLDLSIANYKHGHNDDKAGIQYLGDVYLAGKYTDSKDVALEKDLNEKKSAKEKQNYTPAKWDIDKYMESVPFVNNDKSTVNWYVLRYADVLLLYAEALNEWKGGPTTDAYAAIEKVRKRGYNSANGYKLTQSMDQAQFREAIQKERAYELAFEGHRRLDLVRWGIYFETIEKTHTALNEWWDNSDIDKAKNPIPNYVVYDYTKEGKHELMPIPQREMDLCTQFEQNPGW</sequence>
<feature type="chain" id="PRO_5013368435" evidence="6">
    <location>
        <begin position="22"/>
        <end position="579"/>
    </location>
</feature>
<feature type="domain" description="SusD-like N-terminal" evidence="8">
    <location>
        <begin position="58"/>
        <end position="228"/>
    </location>
</feature>
<gene>
    <name evidence="9" type="ORF">B5F24_10755</name>
</gene>
<keyword evidence="4" id="KW-0472">Membrane</keyword>
<evidence type="ECO:0000313" key="9">
    <source>
        <dbReference type="EMBL" id="OUP33657.1"/>
    </source>
</evidence>
<comment type="caution">
    <text evidence="9">The sequence shown here is derived from an EMBL/GenBank/DDBJ whole genome shotgun (WGS) entry which is preliminary data.</text>
</comment>
<feature type="signal peptide" evidence="6">
    <location>
        <begin position="1"/>
        <end position="21"/>
    </location>
</feature>
<evidence type="ECO:0000256" key="2">
    <source>
        <dbReference type="ARBA" id="ARBA00006275"/>
    </source>
</evidence>
<comment type="subcellular location">
    <subcellularLocation>
        <location evidence="1">Cell outer membrane</location>
    </subcellularLocation>
</comment>
<evidence type="ECO:0000259" key="7">
    <source>
        <dbReference type="Pfam" id="PF07980"/>
    </source>
</evidence>
<dbReference type="InterPro" id="IPR012944">
    <property type="entry name" value="SusD_RagB_dom"/>
</dbReference>
<protein>
    <submittedName>
        <fullName evidence="9">RagB/SusD family nutrient uptake outer membrane protein</fullName>
    </submittedName>
</protein>
<dbReference type="SUPFAM" id="SSF48452">
    <property type="entry name" value="TPR-like"/>
    <property type="match status" value="1"/>
</dbReference>
<dbReference type="GO" id="GO:0009279">
    <property type="term" value="C:cell outer membrane"/>
    <property type="evidence" value="ECO:0007669"/>
    <property type="project" value="UniProtKB-SubCell"/>
</dbReference>
<dbReference type="InterPro" id="IPR033985">
    <property type="entry name" value="SusD-like_N"/>
</dbReference>
<dbReference type="Pfam" id="PF14322">
    <property type="entry name" value="SusD-like_3"/>
    <property type="match status" value="1"/>
</dbReference>
<evidence type="ECO:0000256" key="1">
    <source>
        <dbReference type="ARBA" id="ARBA00004442"/>
    </source>
</evidence>
<dbReference type="AlphaFoldDB" id="A0A1Y4JME9"/>
<evidence type="ECO:0000256" key="4">
    <source>
        <dbReference type="ARBA" id="ARBA00023136"/>
    </source>
</evidence>